<dbReference type="OrthoDB" id="3576811at2"/>
<evidence type="ECO:0000256" key="2">
    <source>
        <dbReference type="RuleBase" id="RU003749"/>
    </source>
</evidence>
<dbReference type="CDD" id="cd07043">
    <property type="entry name" value="STAS_anti-anti-sigma_factors"/>
    <property type="match status" value="1"/>
</dbReference>
<organism evidence="4 5">
    <name type="scientific">Allokutzneria albata</name>
    <name type="common">Kibdelosporangium albatum</name>
    <dbReference type="NCBI Taxonomy" id="211114"/>
    <lineage>
        <taxon>Bacteria</taxon>
        <taxon>Bacillati</taxon>
        <taxon>Actinomycetota</taxon>
        <taxon>Actinomycetes</taxon>
        <taxon>Pseudonocardiales</taxon>
        <taxon>Pseudonocardiaceae</taxon>
        <taxon>Allokutzneria</taxon>
    </lineage>
</organism>
<dbReference type="PROSITE" id="PS50801">
    <property type="entry name" value="STAS"/>
    <property type="match status" value="1"/>
</dbReference>
<dbReference type="SUPFAM" id="SSF52091">
    <property type="entry name" value="SpoIIaa-like"/>
    <property type="match status" value="1"/>
</dbReference>
<accession>A0A1G9SHC7</accession>
<dbReference type="NCBIfam" id="TIGR00377">
    <property type="entry name" value="ant_ant_sig"/>
    <property type="match status" value="1"/>
</dbReference>
<evidence type="ECO:0000256" key="1">
    <source>
        <dbReference type="ARBA" id="ARBA00009013"/>
    </source>
</evidence>
<feature type="domain" description="STAS" evidence="3">
    <location>
        <begin position="7"/>
        <end position="116"/>
    </location>
</feature>
<dbReference type="Pfam" id="PF01740">
    <property type="entry name" value="STAS"/>
    <property type="match status" value="1"/>
</dbReference>
<evidence type="ECO:0000259" key="3">
    <source>
        <dbReference type="PROSITE" id="PS50801"/>
    </source>
</evidence>
<keyword evidence="5" id="KW-1185">Reference proteome</keyword>
<sequence length="124" mass="13226">MTEPEMCSFTVDRRGKVVVLRLGGALDVAAFPELRRRLAAISVTKAPVVVLDLSGVDFLDSACLGALLREYMAYRDTGRDLRFAGRHSAIMRPLALMGVTAAIVVHDTVEDALAQHGEAASASG</sequence>
<dbReference type="RefSeq" id="WP_156051555.1">
    <property type="nucleotide sequence ID" value="NZ_JOEF01000026.1"/>
</dbReference>
<proteinExistence type="inferred from homology"/>
<dbReference type="PANTHER" id="PTHR33495">
    <property type="entry name" value="ANTI-SIGMA FACTOR ANTAGONIST TM_1081-RELATED-RELATED"/>
    <property type="match status" value="1"/>
</dbReference>
<dbReference type="Gene3D" id="3.30.750.24">
    <property type="entry name" value="STAS domain"/>
    <property type="match status" value="1"/>
</dbReference>
<dbReference type="Proteomes" id="UP000183376">
    <property type="component" value="Chromosome I"/>
</dbReference>
<dbReference type="STRING" id="211114.SAMN04489726_1182"/>
<dbReference type="AlphaFoldDB" id="A0A1G9SHC7"/>
<dbReference type="EMBL" id="LT629701">
    <property type="protein sequence ID" value="SDM34898.1"/>
    <property type="molecule type" value="Genomic_DNA"/>
</dbReference>
<reference evidence="4 5" key="1">
    <citation type="submission" date="2016-10" db="EMBL/GenBank/DDBJ databases">
        <authorList>
            <person name="de Groot N.N."/>
        </authorList>
    </citation>
    <scope>NUCLEOTIDE SEQUENCE [LARGE SCALE GENOMIC DNA]</scope>
    <source>
        <strain evidence="4 5">DSM 44149</strain>
    </source>
</reference>
<dbReference type="PANTHER" id="PTHR33495:SF2">
    <property type="entry name" value="ANTI-SIGMA FACTOR ANTAGONIST TM_1081-RELATED"/>
    <property type="match status" value="1"/>
</dbReference>
<dbReference type="InterPro" id="IPR003658">
    <property type="entry name" value="Anti-sigma_ant"/>
</dbReference>
<evidence type="ECO:0000313" key="5">
    <source>
        <dbReference type="Proteomes" id="UP000183376"/>
    </source>
</evidence>
<gene>
    <name evidence="4" type="ORF">SAMN04489726_1182</name>
</gene>
<name>A0A1G9SHC7_ALLAB</name>
<protein>
    <recommendedName>
        <fullName evidence="2">Anti-sigma factor antagonist</fullName>
    </recommendedName>
</protein>
<dbReference type="InterPro" id="IPR036513">
    <property type="entry name" value="STAS_dom_sf"/>
</dbReference>
<comment type="similarity">
    <text evidence="1 2">Belongs to the anti-sigma-factor antagonist family.</text>
</comment>
<dbReference type="InterPro" id="IPR002645">
    <property type="entry name" value="STAS_dom"/>
</dbReference>
<evidence type="ECO:0000313" key="4">
    <source>
        <dbReference type="EMBL" id="SDM34898.1"/>
    </source>
</evidence>
<dbReference type="GO" id="GO:0043856">
    <property type="term" value="F:anti-sigma factor antagonist activity"/>
    <property type="evidence" value="ECO:0007669"/>
    <property type="project" value="InterPro"/>
</dbReference>